<name>A0A226WYS5_CABSO</name>
<dbReference type="EMBL" id="MTHB01000158">
    <property type="protein sequence ID" value="OXC76009.1"/>
    <property type="molecule type" value="Genomic_DNA"/>
</dbReference>
<gene>
    <name evidence="1" type="ORF">BSU04_24155</name>
</gene>
<protein>
    <submittedName>
        <fullName evidence="1">Uncharacterized protein</fullName>
    </submittedName>
</protein>
<evidence type="ECO:0000313" key="1">
    <source>
        <dbReference type="EMBL" id="OXC76009.1"/>
    </source>
</evidence>
<proteinExistence type="predicted"/>
<comment type="caution">
    <text evidence="1">The sequence shown here is derived from an EMBL/GenBank/DDBJ whole genome shotgun (WGS) entry which is preliminary data.</text>
</comment>
<dbReference type="Proteomes" id="UP000214720">
    <property type="component" value="Unassembled WGS sequence"/>
</dbReference>
<evidence type="ECO:0000313" key="2">
    <source>
        <dbReference type="Proteomes" id="UP000214720"/>
    </source>
</evidence>
<organism evidence="1 2">
    <name type="scientific">Caballeronia sordidicola</name>
    <name type="common">Burkholderia sordidicola</name>
    <dbReference type="NCBI Taxonomy" id="196367"/>
    <lineage>
        <taxon>Bacteria</taxon>
        <taxon>Pseudomonadati</taxon>
        <taxon>Pseudomonadota</taxon>
        <taxon>Betaproteobacteria</taxon>
        <taxon>Burkholderiales</taxon>
        <taxon>Burkholderiaceae</taxon>
        <taxon>Caballeronia</taxon>
    </lineage>
</organism>
<dbReference type="AlphaFoldDB" id="A0A226WYS5"/>
<accession>A0A226WYS5</accession>
<reference evidence="2" key="1">
    <citation type="submission" date="2017-01" db="EMBL/GenBank/DDBJ databases">
        <title>Genome Analysis of Deinococcus marmoris KOPRI26562.</title>
        <authorList>
            <person name="Kim J.H."/>
            <person name="Oh H.-M."/>
        </authorList>
    </citation>
    <scope>NUCLEOTIDE SEQUENCE [LARGE SCALE GENOMIC DNA]</scope>
    <source>
        <strain evidence="2">PAMC 26633</strain>
    </source>
</reference>
<sequence length="47" mass="5492">MGIEKRNERTALIRLSALKQPHRRIQRTVWGFLRFPMLDAHVSMSSG</sequence>